<accession>A0A7S4VPD5</accession>
<dbReference type="InterPro" id="IPR016024">
    <property type="entry name" value="ARM-type_fold"/>
</dbReference>
<keyword evidence="1" id="KW-0175">Coiled coil</keyword>
<dbReference type="Gene3D" id="1.25.10.10">
    <property type="entry name" value="Leucine-rich Repeat Variant"/>
    <property type="match status" value="1"/>
</dbReference>
<dbReference type="InterPro" id="IPR011990">
    <property type="entry name" value="TPR-like_helical_dom_sf"/>
</dbReference>
<reference evidence="2" key="1">
    <citation type="submission" date="2021-01" db="EMBL/GenBank/DDBJ databases">
        <authorList>
            <person name="Corre E."/>
            <person name="Pelletier E."/>
            <person name="Niang G."/>
            <person name="Scheremetjew M."/>
            <person name="Finn R."/>
            <person name="Kale V."/>
            <person name="Holt S."/>
            <person name="Cochrane G."/>
            <person name="Meng A."/>
            <person name="Brown T."/>
            <person name="Cohen L."/>
        </authorList>
    </citation>
    <scope>NUCLEOTIDE SEQUENCE</scope>
    <source>
        <strain evidence="2">CCMP3105</strain>
    </source>
</reference>
<dbReference type="EMBL" id="HBNR01048058">
    <property type="protein sequence ID" value="CAE4610385.1"/>
    <property type="molecule type" value="Transcribed_RNA"/>
</dbReference>
<sequence>MLGTNLQPLQSFANARAVKKKLGYAIVKGWAIYDIFSMEVGEGYLAERYWWNTTGAKDSKGWVDFTPRPEGMRELVLAEAAASLGRRRPAALRPEQMALAEGLLCLRCPGLAVARRLEVGSRGAIVVALWEAIRQASARGEGAVRRAMASACIRGALLDQLSADDENLPLMTELKSLLEVLTRVSQKDDAQERELQSLLEAGGVEALVSLTAAKDTWMAATAASALACACHGSPRVQARARSAGASLALVDLFERKDIRDMDCYAAEAVSALWEAESQMVFESWAAVGSMKRDLRTREHWAELLMLCQGSLCEEHRSQVPRERRGHSWGRVLAFAQVALGANGVNVRRGTANQPFVIWVLGAEDLVEGSLAEEGFFDSANWVELGPTEVILLGTDLRRLRCERIPRSGEPAVVRTASYREIPWLGHFGVPPPDLAAVLMPEVSVTGATGWTEGGVPDDVLAAIEQVPVVISQRYGPTQDSDLSYRRKLAKKLVMKHVRCPFSTSGGCADAMADDNGWVFAVQGDGALKQALSIQAPPHIVLPFASEQQLRRKQIVVFWGILDIKYDTARPVLERVKVLETGDGQTSKFSHDGADIKIRYEARYQLERCADLDMQHVISADKKLTHDIAVQAEYGHLVPRQACFPRQYRPDLAQQIQEALGLAEDDKVVLKLCNRTRAAGVVISPVSELDDVLEDLLQPPADLEGWFEEHFCRIMDVEGSPVELGLGTPNSFEEQKRHWWSNESPVFVAEALCKSVPVLRDGQLFDGTMRVGFALRRKVPKAEENGGMLEHSALLQPPSALPEVTPDTLELDWLGGYWKLPKSDVDSGSGSLRECVVSMAKASGTAPVNATQLLEVFAALGDVVQQLYGRAEPSSAELATQYKQHPQLAAFLTARLGTSMMSRRPGFAKQMLDDADSMLSPLQGSPGQANVQAFIQRARGIVELQQNASEGGPLAEEHFRTALRVLPTNANAMHLIGLRLLMVGQPRDAVTLLTRSLLLDPDYKGVYVNLGMAYLRLHSWERCIEVCAAGERRHPDAPQFPYHRAIAYCQLALGIVNAAADASEEMARLRELAATFEERKAKLEAEEQKAREELALRDAEYEEALKAKSAAQRDMEEVESKARRQPIDAGAKLKARISVSIFASFECWDEIGTLRPQQVVTAAGPEQRIESYPMVPIEPCGVIDRRDMEPVIGGVSREAYEQREREVRDARSKQAAAKVAVKTAKRAVSEMVLAQALIPRRPAAKLLGVEQWTEYEQLRLDSLQAWQKARDNEVSRGRRRGLHAPWLEVDDEMFDAMETAEGPIQIELPTSIGWQSAQYRL</sequence>
<organism evidence="2">
    <name type="scientific">Alexandrium monilatum</name>
    <dbReference type="NCBI Taxonomy" id="311494"/>
    <lineage>
        <taxon>Eukaryota</taxon>
        <taxon>Sar</taxon>
        <taxon>Alveolata</taxon>
        <taxon>Dinophyceae</taxon>
        <taxon>Gonyaulacales</taxon>
        <taxon>Pyrocystaceae</taxon>
        <taxon>Alexandrium</taxon>
    </lineage>
</organism>
<feature type="coiled-coil region" evidence="1">
    <location>
        <begin position="1058"/>
        <end position="1120"/>
    </location>
</feature>
<gene>
    <name evidence="2" type="ORF">AMON00008_LOCUS33527</name>
</gene>
<protein>
    <submittedName>
        <fullName evidence="2">Uncharacterized protein</fullName>
    </submittedName>
</protein>
<dbReference type="Gene3D" id="1.25.40.10">
    <property type="entry name" value="Tetratricopeptide repeat domain"/>
    <property type="match status" value="1"/>
</dbReference>
<evidence type="ECO:0000256" key="1">
    <source>
        <dbReference type="SAM" id="Coils"/>
    </source>
</evidence>
<name>A0A7S4VPD5_9DINO</name>
<evidence type="ECO:0000313" key="2">
    <source>
        <dbReference type="EMBL" id="CAE4610385.1"/>
    </source>
</evidence>
<dbReference type="SUPFAM" id="SSF48371">
    <property type="entry name" value="ARM repeat"/>
    <property type="match status" value="1"/>
</dbReference>
<dbReference type="InterPro" id="IPR011989">
    <property type="entry name" value="ARM-like"/>
</dbReference>
<dbReference type="SUPFAM" id="SSF48452">
    <property type="entry name" value="TPR-like"/>
    <property type="match status" value="1"/>
</dbReference>
<proteinExistence type="predicted"/>